<feature type="domain" description="Glycosyltransferase subfamily 4-like N-terminal" evidence="2">
    <location>
        <begin position="18"/>
        <end position="135"/>
    </location>
</feature>
<dbReference type="Pfam" id="PF13439">
    <property type="entry name" value="Glyco_transf_4"/>
    <property type="match status" value="1"/>
</dbReference>
<dbReference type="Pfam" id="PF00534">
    <property type="entry name" value="Glycos_transf_1"/>
    <property type="match status" value="1"/>
</dbReference>
<dbReference type="CDD" id="cd03802">
    <property type="entry name" value="GT4_AviGT4-like"/>
    <property type="match status" value="1"/>
</dbReference>
<gene>
    <name evidence="3" type="ORF">JETT_1210</name>
</gene>
<dbReference type="InterPro" id="IPR028098">
    <property type="entry name" value="Glyco_trans_4-like_N"/>
</dbReference>
<protein>
    <submittedName>
        <fullName evidence="3">Glycosyl transferase, group 1</fullName>
    </submittedName>
</protein>
<reference evidence="3 4" key="1">
    <citation type="submission" date="2019-04" db="EMBL/GenBank/DDBJ databases">
        <title>Genome of a novel bacterium Candidatus Jettenia ecosi reconstructed from metagenome of an anammox bioreactor.</title>
        <authorList>
            <person name="Mardanov A.V."/>
            <person name="Beletsky A.V."/>
            <person name="Ravin N.V."/>
            <person name="Botchkova E.A."/>
            <person name="Litti Y.V."/>
            <person name="Nozhevnikova A.N."/>
        </authorList>
    </citation>
    <scope>NUCLEOTIDE SEQUENCE [LARGE SCALE GENOMIC DNA]</scope>
    <source>
        <strain evidence="3">J2</strain>
    </source>
</reference>
<evidence type="ECO:0000259" key="1">
    <source>
        <dbReference type="Pfam" id="PF00534"/>
    </source>
</evidence>
<dbReference type="PANTHER" id="PTHR12526">
    <property type="entry name" value="GLYCOSYLTRANSFERASE"/>
    <property type="match status" value="1"/>
</dbReference>
<dbReference type="AlphaFoldDB" id="A0A533QCJ6"/>
<name>A0A533QCJ6_9BACT</name>
<organism evidence="3 4">
    <name type="scientific">Candidatus Jettenia ecosi</name>
    <dbReference type="NCBI Taxonomy" id="2494326"/>
    <lineage>
        <taxon>Bacteria</taxon>
        <taxon>Pseudomonadati</taxon>
        <taxon>Planctomycetota</taxon>
        <taxon>Candidatus Brocadiia</taxon>
        <taxon>Candidatus Brocadiales</taxon>
        <taxon>Candidatus Brocadiaceae</taxon>
        <taxon>Candidatus Jettenia</taxon>
    </lineage>
</organism>
<dbReference type="InterPro" id="IPR001296">
    <property type="entry name" value="Glyco_trans_1"/>
</dbReference>
<dbReference type="GO" id="GO:0016757">
    <property type="term" value="F:glycosyltransferase activity"/>
    <property type="evidence" value="ECO:0007669"/>
    <property type="project" value="InterPro"/>
</dbReference>
<feature type="domain" description="Glycosyl transferase family 1" evidence="1">
    <location>
        <begin position="168"/>
        <end position="308"/>
    </location>
</feature>
<dbReference type="Gene3D" id="3.40.50.2000">
    <property type="entry name" value="Glycogen Phosphorylase B"/>
    <property type="match status" value="2"/>
</dbReference>
<keyword evidence="3" id="KW-0808">Transferase</keyword>
<sequence>MRIAQVAPLIERVPPEMYGGTERVVYYLTEELVKRGHKVTLFASGDSVTSAKLVPIHEKALRFDPDIENCYPYHMLELGIVYDRAREFDLIHSHMDFMTFPFTTLVSTPTIHTLHGRLDIPDIHKIYKHYRNCNFISISNAQRKFIPDLNWIDTIYHGYPLEKFPFNQEPEDYLVFVGRISPEKGPVEAIQTAKKAQKKLIIVAKVDPVDRNYYEEKVKPLITPPLIEYVGEKTEEERNEIMKKAKALIFPLDWPEPFGLVIIESLACGTPVITRNRGSIPELMIHGKTGFICETWEEMADAVQNLKDIDRRACRRHTEDNFSISHMVSRYEKAYELITSNNRPKILPLRLDRGSAKSQVTP</sequence>
<proteinExistence type="predicted"/>
<dbReference type="EMBL" id="SULG01000019">
    <property type="protein sequence ID" value="TLD42467.1"/>
    <property type="molecule type" value="Genomic_DNA"/>
</dbReference>
<evidence type="ECO:0000313" key="4">
    <source>
        <dbReference type="Proteomes" id="UP000319783"/>
    </source>
</evidence>
<dbReference type="PANTHER" id="PTHR12526:SF595">
    <property type="entry name" value="BLL5217 PROTEIN"/>
    <property type="match status" value="1"/>
</dbReference>
<evidence type="ECO:0000313" key="3">
    <source>
        <dbReference type="EMBL" id="TLD42467.1"/>
    </source>
</evidence>
<dbReference type="SUPFAM" id="SSF53756">
    <property type="entry name" value="UDP-Glycosyltransferase/glycogen phosphorylase"/>
    <property type="match status" value="1"/>
</dbReference>
<comment type="caution">
    <text evidence="3">The sequence shown here is derived from an EMBL/GenBank/DDBJ whole genome shotgun (WGS) entry which is preliminary data.</text>
</comment>
<dbReference type="Proteomes" id="UP000319783">
    <property type="component" value="Unassembled WGS sequence"/>
</dbReference>
<evidence type="ECO:0000259" key="2">
    <source>
        <dbReference type="Pfam" id="PF13439"/>
    </source>
</evidence>
<accession>A0A533QCJ6</accession>